<dbReference type="PANTHER" id="PTHR42894:SF1">
    <property type="entry name" value="N-(5'-PHOSPHORIBOSYL)ANTHRANILATE ISOMERASE"/>
    <property type="match status" value="1"/>
</dbReference>
<comment type="caution">
    <text evidence="11">The sequence shown here is derived from an EMBL/GenBank/DDBJ whole genome shotgun (WGS) entry which is preliminary data.</text>
</comment>
<comment type="pathway">
    <text evidence="2 9">Amino-acid biosynthesis; L-tryptophan biosynthesis; L-tryptophan from chorismate: step 3/5.</text>
</comment>
<dbReference type="RefSeq" id="WP_344520061.1">
    <property type="nucleotide sequence ID" value="NZ_BAAAUG010000027.1"/>
</dbReference>
<dbReference type="EC" id="5.3.1.24" evidence="3 9"/>
<evidence type="ECO:0000256" key="9">
    <source>
        <dbReference type="HAMAP-Rule" id="MF_00135"/>
    </source>
</evidence>
<dbReference type="PANTHER" id="PTHR42894">
    <property type="entry name" value="N-(5'-PHOSPHORIBOSYL)ANTHRANILATE ISOMERASE"/>
    <property type="match status" value="1"/>
</dbReference>
<organism evidence="11 12">
    <name type="scientific">Streptomyces rectiviolaceus</name>
    <dbReference type="NCBI Taxonomy" id="332591"/>
    <lineage>
        <taxon>Bacteria</taxon>
        <taxon>Bacillati</taxon>
        <taxon>Actinomycetota</taxon>
        <taxon>Actinomycetes</taxon>
        <taxon>Kitasatosporales</taxon>
        <taxon>Streptomycetaceae</taxon>
        <taxon>Streptomyces</taxon>
    </lineage>
</organism>
<keyword evidence="5 9" id="KW-0028">Amino-acid biosynthesis</keyword>
<feature type="domain" description="N-(5'phosphoribosyl) anthranilate isomerase (PRAI)" evidence="10">
    <location>
        <begin position="4"/>
        <end position="197"/>
    </location>
</feature>
<evidence type="ECO:0000256" key="7">
    <source>
        <dbReference type="ARBA" id="ARBA00023141"/>
    </source>
</evidence>
<protein>
    <recommendedName>
        <fullName evidence="4 9">N-(5'-phosphoribosyl)anthranilate isomerase</fullName>
        <shortName evidence="9">PRAI</shortName>
        <ecNumber evidence="3 9">5.3.1.24</ecNumber>
    </recommendedName>
</protein>
<proteinExistence type="inferred from homology"/>
<dbReference type="HAMAP" id="MF_00135">
    <property type="entry name" value="PRAI"/>
    <property type="match status" value="1"/>
</dbReference>
<evidence type="ECO:0000256" key="6">
    <source>
        <dbReference type="ARBA" id="ARBA00022822"/>
    </source>
</evidence>
<evidence type="ECO:0000313" key="12">
    <source>
        <dbReference type="Proteomes" id="UP001501637"/>
    </source>
</evidence>
<dbReference type="SUPFAM" id="SSF51366">
    <property type="entry name" value="Ribulose-phoshate binding barrel"/>
    <property type="match status" value="1"/>
</dbReference>
<dbReference type="Pfam" id="PF00697">
    <property type="entry name" value="PRAI"/>
    <property type="match status" value="1"/>
</dbReference>
<keyword evidence="12" id="KW-1185">Reference proteome</keyword>
<dbReference type="Gene3D" id="3.20.20.70">
    <property type="entry name" value="Aldolase class I"/>
    <property type="match status" value="1"/>
</dbReference>
<evidence type="ECO:0000259" key="10">
    <source>
        <dbReference type="Pfam" id="PF00697"/>
    </source>
</evidence>
<evidence type="ECO:0000313" key="11">
    <source>
        <dbReference type="EMBL" id="GAA3095004.1"/>
    </source>
</evidence>
<evidence type="ECO:0000256" key="2">
    <source>
        <dbReference type="ARBA" id="ARBA00004664"/>
    </source>
</evidence>
<name>A0ABP6MAW0_9ACTN</name>
<evidence type="ECO:0000256" key="8">
    <source>
        <dbReference type="ARBA" id="ARBA00023235"/>
    </source>
</evidence>
<dbReference type="InterPro" id="IPR011060">
    <property type="entry name" value="RibuloseP-bd_barrel"/>
</dbReference>
<sequence length="235" mass="25325">MWLKVCGLTRTSEIRLLSSSPVTTVGLWYGVPDGKADLTRDELTTLAGLALERGLEPVLVTLLDDPEQLRDAVRASGVRRVQLHGYTTPQQVAAVRAALPDVVLLKVLHVRRGKVLEKPFVTAFERAGTDLFLFDSVGDDGRIGSTGKPLDPAALAPVLDTVRIPFLLAGGLTADAAKEHGAALRHDGFLGIDVDSGARRPDGTIAPLIIDGIRHAWSGELRRRREELRHAVAVS</sequence>
<keyword evidence="7 9" id="KW-0057">Aromatic amino acid biosynthesis</keyword>
<comment type="similarity">
    <text evidence="9">Belongs to the TrpF family.</text>
</comment>
<dbReference type="EMBL" id="BAAAUG010000027">
    <property type="protein sequence ID" value="GAA3095004.1"/>
    <property type="molecule type" value="Genomic_DNA"/>
</dbReference>
<dbReference type="InterPro" id="IPR044643">
    <property type="entry name" value="TrpF_fam"/>
</dbReference>
<dbReference type="Proteomes" id="UP001501637">
    <property type="component" value="Unassembled WGS sequence"/>
</dbReference>
<gene>
    <name evidence="9" type="primary">trpF</name>
    <name evidence="11" type="ORF">GCM10010449_18290</name>
</gene>
<evidence type="ECO:0000256" key="3">
    <source>
        <dbReference type="ARBA" id="ARBA00012572"/>
    </source>
</evidence>
<accession>A0ABP6MAW0</accession>
<evidence type="ECO:0000256" key="4">
    <source>
        <dbReference type="ARBA" id="ARBA00022272"/>
    </source>
</evidence>
<dbReference type="InterPro" id="IPR013785">
    <property type="entry name" value="Aldolase_TIM"/>
</dbReference>
<evidence type="ECO:0000256" key="1">
    <source>
        <dbReference type="ARBA" id="ARBA00001164"/>
    </source>
</evidence>
<evidence type="ECO:0000256" key="5">
    <source>
        <dbReference type="ARBA" id="ARBA00022605"/>
    </source>
</evidence>
<comment type="catalytic activity">
    <reaction evidence="1 9">
        <text>N-(5-phospho-beta-D-ribosyl)anthranilate = 1-(2-carboxyphenylamino)-1-deoxy-D-ribulose 5-phosphate</text>
        <dbReference type="Rhea" id="RHEA:21540"/>
        <dbReference type="ChEBI" id="CHEBI:18277"/>
        <dbReference type="ChEBI" id="CHEBI:58613"/>
        <dbReference type="EC" id="5.3.1.24"/>
    </reaction>
</comment>
<dbReference type="InterPro" id="IPR001240">
    <property type="entry name" value="PRAI_dom"/>
</dbReference>
<keyword evidence="8 9" id="KW-0413">Isomerase</keyword>
<keyword evidence="6 9" id="KW-0822">Tryptophan biosynthesis</keyword>
<reference evidence="12" key="1">
    <citation type="journal article" date="2019" name="Int. J. Syst. Evol. Microbiol.">
        <title>The Global Catalogue of Microorganisms (GCM) 10K type strain sequencing project: providing services to taxonomists for standard genome sequencing and annotation.</title>
        <authorList>
            <consortium name="The Broad Institute Genomics Platform"/>
            <consortium name="The Broad Institute Genome Sequencing Center for Infectious Disease"/>
            <person name="Wu L."/>
            <person name="Ma J."/>
        </authorList>
    </citation>
    <scope>NUCLEOTIDE SEQUENCE [LARGE SCALE GENOMIC DNA]</scope>
    <source>
        <strain evidence="12">JCM 9092</strain>
    </source>
</reference>